<evidence type="ECO:0000256" key="3">
    <source>
        <dbReference type="ARBA" id="ARBA00022597"/>
    </source>
</evidence>
<dbReference type="GO" id="GO:0000139">
    <property type="term" value="C:Golgi membrane"/>
    <property type="evidence" value="ECO:0007669"/>
    <property type="project" value="InterPro"/>
</dbReference>
<dbReference type="OrthoDB" id="419167at2759"/>
<evidence type="ECO:0000313" key="10">
    <source>
        <dbReference type="Proteomes" id="UP000070412"/>
    </source>
</evidence>
<organism evidence="8">
    <name type="scientific">Sarcoptes scabiei</name>
    <name type="common">Itch mite</name>
    <name type="synonym">Acarus scabiei</name>
    <dbReference type="NCBI Taxonomy" id="52283"/>
    <lineage>
        <taxon>Eukaryota</taxon>
        <taxon>Metazoa</taxon>
        <taxon>Ecdysozoa</taxon>
        <taxon>Arthropoda</taxon>
        <taxon>Chelicerata</taxon>
        <taxon>Arachnida</taxon>
        <taxon>Acari</taxon>
        <taxon>Acariformes</taxon>
        <taxon>Sarcoptiformes</taxon>
        <taxon>Astigmata</taxon>
        <taxon>Psoroptidia</taxon>
        <taxon>Sarcoptoidea</taxon>
        <taxon>Sarcoptidae</taxon>
        <taxon>Sarcoptinae</taxon>
        <taxon>Sarcoptes</taxon>
    </lineage>
</organism>
<dbReference type="Proteomes" id="UP000070412">
    <property type="component" value="Unassembled WGS sequence"/>
</dbReference>
<dbReference type="PANTHER" id="PTHR10231">
    <property type="entry name" value="NUCLEOTIDE-SUGAR TRANSMEMBRANE TRANSPORTER"/>
    <property type="match status" value="1"/>
</dbReference>
<sequence>MFYFTIISRQLFATKSSIIIFVVYILLFVNQGILIKASQIDGNKYGYNIISMVILTELLKLIICLGFYSLKRRSISLLIGDLRSSIRIGLLYLLPAFLYCLYNNLSYINLANYDPTTYIILMQFRNVLTGLLFQILFRKKLTLLQWISLVLLTFGCIVKELGKASVSETVTSHPKRIQNNTIANSLGLSADDNEQNGVSILNIFSWNLFLILIQMFCSCFAGVYTEYLLKFGAITSTGKRSKNLDFDSSFDHNHQYFSSMLFLQNVYLYLDSILCNICLLMLSKSLNQSYFTSTSMDLFDSEKNSNQICNLLFLQRPIHLFILFNGAIAGITTSFFLKNLNSIIKMFASTIEILISAIVCHWLFKSALDIYTLISITIVIISICLYLARPIRMVSENRASILPKEDKTSDIEFDRNRPT</sequence>
<keyword evidence="5 7" id="KW-1133">Transmembrane helix</keyword>
<gene>
    <name evidence="8" type="ORF">SSS_7184</name>
</gene>
<feature type="transmembrane region" description="Helical" evidence="7">
    <location>
        <begin position="89"/>
        <end position="110"/>
    </location>
</feature>
<feature type="transmembrane region" description="Helical" evidence="7">
    <location>
        <begin position="266"/>
        <end position="286"/>
    </location>
</feature>
<reference evidence="8" key="2">
    <citation type="submission" date="2020-01" db="EMBL/GenBank/DDBJ databases">
        <authorList>
            <person name="Korhonen P.K.K."/>
            <person name="Guangxu M.G."/>
            <person name="Wang T.W."/>
            <person name="Stroehlein A.J.S."/>
            <person name="Young N.D."/>
            <person name="Ang C.-S.A."/>
            <person name="Fernando D.W.F."/>
            <person name="Lu H.L."/>
            <person name="Taylor S.T."/>
            <person name="Ehtesham M.E.M."/>
            <person name="Najaraj S.H.N."/>
            <person name="Harsha G.H.G."/>
            <person name="Madugundu A.M."/>
            <person name="Renuse S.R."/>
            <person name="Holt D.H."/>
            <person name="Pandey A.P."/>
            <person name="Papenfuss A.P."/>
            <person name="Gasser R.B.G."/>
            <person name="Fischer K.F."/>
        </authorList>
    </citation>
    <scope>NUCLEOTIDE SEQUENCE</scope>
    <source>
        <strain evidence="8">SSS_KF_BRIS2020</strain>
    </source>
</reference>
<proteinExistence type="inferred from homology"/>
<keyword evidence="4 7" id="KW-0812">Transmembrane</keyword>
<evidence type="ECO:0000256" key="1">
    <source>
        <dbReference type="ARBA" id="ARBA00004141"/>
    </source>
</evidence>
<evidence type="ECO:0000256" key="6">
    <source>
        <dbReference type="ARBA" id="ARBA00023136"/>
    </source>
</evidence>
<feature type="transmembrane region" description="Helical" evidence="7">
    <location>
        <begin position="318"/>
        <end position="337"/>
    </location>
</feature>
<feature type="transmembrane region" description="Helical" evidence="7">
    <location>
        <begin position="12"/>
        <end position="33"/>
    </location>
</feature>
<evidence type="ECO:0000256" key="4">
    <source>
        <dbReference type="ARBA" id="ARBA00022692"/>
    </source>
</evidence>
<comment type="similarity">
    <text evidence="2">Belongs to the nucleotide-sugar transporter family. SLC35A subfamily.</text>
</comment>
<dbReference type="EMBL" id="WVUK01000066">
    <property type="protein sequence ID" value="KAF7487769.1"/>
    <property type="molecule type" value="Genomic_DNA"/>
</dbReference>
<evidence type="ECO:0000313" key="9">
    <source>
        <dbReference type="EnsemblMetazoa" id="KAF7487769.1"/>
    </source>
</evidence>
<comment type="subcellular location">
    <subcellularLocation>
        <location evidence="1">Membrane</location>
        <topology evidence="1">Multi-pass membrane protein</topology>
    </subcellularLocation>
</comment>
<dbReference type="Pfam" id="PF04142">
    <property type="entry name" value="Nuc_sug_transp"/>
    <property type="match status" value="1"/>
</dbReference>
<feature type="transmembrane region" description="Helical" evidence="7">
    <location>
        <begin position="370"/>
        <end position="388"/>
    </location>
</feature>
<evidence type="ECO:0000256" key="2">
    <source>
        <dbReference type="ARBA" id="ARBA00009976"/>
    </source>
</evidence>
<dbReference type="AlphaFoldDB" id="A0A834VA86"/>
<accession>A0A834VA86</accession>
<keyword evidence="3" id="KW-0762">Sugar transport</keyword>
<feature type="transmembrane region" description="Helical" evidence="7">
    <location>
        <begin position="45"/>
        <end position="68"/>
    </location>
</feature>
<dbReference type="GO" id="GO:0015165">
    <property type="term" value="F:pyrimidine nucleotide-sugar transmembrane transporter activity"/>
    <property type="evidence" value="ECO:0007669"/>
    <property type="project" value="InterPro"/>
</dbReference>
<evidence type="ECO:0000256" key="7">
    <source>
        <dbReference type="SAM" id="Phobius"/>
    </source>
</evidence>
<keyword evidence="6 7" id="KW-0472">Membrane</keyword>
<reference evidence="9" key="3">
    <citation type="submission" date="2022-06" db="UniProtKB">
        <authorList>
            <consortium name="EnsemblMetazoa"/>
        </authorList>
    </citation>
    <scope>IDENTIFICATION</scope>
</reference>
<dbReference type="InterPro" id="IPR007271">
    <property type="entry name" value="Nuc_sug_transpt"/>
</dbReference>
<dbReference type="InterPro" id="IPR037185">
    <property type="entry name" value="EmrE-like"/>
</dbReference>
<evidence type="ECO:0000256" key="5">
    <source>
        <dbReference type="ARBA" id="ARBA00022989"/>
    </source>
</evidence>
<keyword evidence="3" id="KW-0813">Transport</keyword>
<dbReference type="SUPFAM" id="SSF103481">
    <property type="entry name" value="Multidrug resistance efflux transporter EmrE"/>
    <property type="match status" value="1"/>
</dbReference>
<evidence type="ECO:0000313" key="8">
    <source>
        <dbReference type="EMBL" id="KAF7487769.1"/>
    </source>
</evidence>
<feature type="transmembrane region" description="Helical" evidence="7">
    <location>
        <begin position="203"/>
        <end position="224"/>
    </location>
</feature>
<feature type="transmembrane region" description="Helical" evidence="7">
    <location>
        <begin position="116"/>
        <end position="136"/>
    </location>
</feature>
<dbReference type="EnsemblMetazoa" id="SSS_7184s_mrna">
    <property type="protein sequence ID" value="KAF7487769.1"/>
    <property type="gene ID" value="SSS_7184"/>
</dbReference>
<protein>
    <submittedName>
        <fullName evidence="8">CMP-sialic acid transporter 1</fullName>
    </submittedName>
</protein>
<keyword evidence="10" id="KW-1185">Reference proteome</keyword>
<reference evidence="10" key="1">
    <citation type="journal article" date="2020" name="PLoS Negl. Trop. Dis.">
        <title>High-quality nuclear genome for Sarcoptes scabiei-A critical resource for a neglected parasite.</title>
        <authorList>
            <person name="Korhonen P.K."/>
            <person name="Gasser R.B."/>
            <person name="Ma G."/>
            <person name="Wang T."/>
            <person name="Stroehlein A.J."/>
            <person name="Young N.D."/>
            <person name="Ang C.S."/>
            <person name="Fernando D.D."/>
            <person name="Lu H.C."/>
            <person name="Taylor S."/>
            <person name="Reynolds S.L."/>
            <person name="Mofiz E."/>
            <person name="Najaraj S.H."/>
            <person name="Gowda H."/>
            <person name="Madugundu A."/>
            <person name="Renuse S."/>
            <person name="Holt D."/>
            <person name="Pandey A."/>
            <person name="Papenfuss A.T."/>
            <person name="Fischer K."/>
        </authorList>
    </citation>
    <scope>NUCLEOTIDE SEQUENCE [LARGE SCALE GENOMIC DNA]</scope>
</reference>
<name>A0A834VA86_SARSC</name>